<evidence type="ECO:0000256" key="1">
    <source>
        <dbReference type="SAM" id="Coils"/>
    </source>
</evidence>
<name>A0A835D354_TETSI</name>
<evidence type="ECO:0000259" key="4">
    <source>
        <dbReference type="Pfam" id="PF04432"/>
    </source>
</evidence>
<feature type="coiled-coil region" evidence="1">
    <location>
        <begin position="429"/>
        <end position="501"/>
    </location>
</feature>
<protein>
    <recommendedName>
        <fullName evidence="7">7-hydroxymethyl chlorophyll a reductase</fullName>
    </recommendedName>
</protein>
<dbReference type="PANTHER" id="PTHR47490">
    <property type="entry name" value="PROTEIN BLISTER"/>
    <property type="match status" value="1"/>
</dbReference>
<comment type="caution">
    <text evidence="5">The sequence shown here is derived from an EMBL/GenBank/DDBJ whole genome shotgun (WGS) entry which is preliminary data.</text>
</comment>
<dbReference type="OMA" id="MASEHMP"/>
<dbReference type="GO" id="GO:0040008">
    <property type="term" value="P:regulation of growth"/>
    <property type="evidence" value="ECO:0007669"/>
    <property type="project" value="InterPro"/>
</dbReference>
<evidence type="ECO:0000313" key="6">
    <source>
        <dbReference type="Proteomes" id="UP000655225"/>
    </source>
</evidence>
<evidence type="ECO:0008006" key="7">
    <source>
        <dbReference type="Google" id="ProtNLM"/>
    </source>
</evidence>
<dbReference type="PANTHER" id="PTHR47490:SF2">
    <property type="entry name" value="PROTEIN BLISTER"/>
    <property type="match status" value="1"/>
</dbReference>
<dbReference type="GO" id="GO:0016491">
    <property type="term" value="F:oxidoreductase activity"/>
    <property type="evidence" value="ECO:0007669"/>
    <property type="project" value="InterPro"/>
</dbReference>
<feature type="region of interest" description="Disordered" evidence="2">
    <location>
        <begin position="154"/>
        <end position="174"/>
    </location>
</feature>
<feature type="region of interest" description="Disordered" evidence="2">
    <location>
        <begin position="814"/>
        <end position="856"/>
    </location>
</feature>
<keyword evidence="6" id="KW-1185">Reference proteome</keyword>
<dbReference type="Proteomes" id="UP000655225">
    <property type="component" value="Unassembled WGS sequence"/>
</dbReference>
<feature type="compositionally biased region" description="Low complexity" evidence="2">
    <location>
        <begin position="814"/>
        <end position="832"/>
    </location>
</feature>
<feature type="compositionally biased region" description="Polar residues" evidence="2">
    <location>
        <begin position="1"/>
        <end position="15"/>
    </location>
</feature>
<evidence type="ECO:0000256" key="2">
    <source>
        <dbReference type="SAM" id="MobiDB-lite"/>
    </source>
</evidence>
<proteinExistence type="predicted"/>
<accession>A0A835D354</accession>
<feature type="domain" description="Coenzyme F420 hydrogenase/dehydrogenase beta subunit N-terminal" evidence="3">
    <location>
        <begin position="915"/>
        <end position="989"/>
    </location>
</feature>
<feature type="compositionally biased region" description="Basic and acidic residues" evidence="2">
    <location>
        <begin position="51"/>
        <end position="70"/>
    </location>
</feature>
<keyword evidence="1" id="KW-0175">Coiled coil</keyword>
<dbReference type="OrthoDB" id="191568at2759"/>
<feature type="compositionally biased region" description="Basic and acidic residues" evidence="2">
    <location>
        <begin position="18"/>
        <end position="40"/>
    </location>
</feature>
<evidence type="ECO:0000259" key="3">
    <source>
        <dbReference type="Pfam" id="PF04422"/>
    </source>
</evidence>
<dbReference type="InterPro" id="IPR011254">
    <property type="entry name" value="Prismane-like_sf"/>
</dbReference>
<dbReference type="SUPFAM" id="SSF56821">
    <property type="entry name" value="Prismane protein-like"/>
    <property type="match status" value="1"/>
</dbReference>
<evidence type="ECO:0000313" key="5">
    <source>
        <dbReference type="EMBL" id="KAF8388321.1"/>
    </source>
</evidence>
<reference evidence="5 6" key="1">
    <citation type="submission" date="2020-04" db="EMBL/GenBank/DDBJ databases">
        <title>Plant Genome Project.</title>
        <authorList>
            <person name="Zhang R.-G."/>
        </authorList>
    </citation>
    <scope>NUCLEOTIDE SEQUENCE [LARGE SCALE GENOMIC DNA]</scope>
    <source>
        <strain evidence="5">YNK0</strain>
        <tissue evidence="5">Leaf</tissue>
    </source>
</reference>
<gene>
    <name evidence="5" type="ORF">HHK36_026987</name>
</gene>
<dbReference type="AlphaFoldDB" id="A0A835D354"/>
<dbReference type="InterPro" id="IPR007525">
    <property type="entry name" value="FrhB_FdhB_C"/>
</dbReference>
<feature type="coiled-coil region" evidence="1">
    <location>
        <begin position="557"/>
        <end position="591"/>
    </location>
</feature>
<feature type="domain" description="Coenzyme F420 hydrogenase/dehydrogenase beta subunit C-terminal" evidence="4">
    <location>
        <begin position="998"/>
        <end position="1096"/>
    </location>
</feature>
<sequence length="1097" mass="120620">MASAQVLPNSAASSRKQGHLEAGKRRLEEFRKKKAAERAQKAVSTGQLHSTDVRQYEKQPQESERIRITDSDGAGTSERDGGAVTEPSGVYTSDESKSMDFSQTSELGTLDGAHASPPISAYKYTASFADPVQNSAKNQESKWYDGSGLPGPDYVNYDLQNKEKNNGQSDSVPVQSIELGYTRASGNISTLYEESAPAVEQDMHASVDFGPMMFDRWGRKLSGSTDHLPSAESAPLQTSVSLSTDFDFDFGSSSNHIPLYSAISETGTQRSRSSFLDSLNVPRVSSLSFPFTEPEKAETFISKSSKVHSVDVLPSSVSQNPFTETEAMRPFAKLKTSNLLTAPEPNVKISISASNEGELVRQIVKENSTERMHTFHLAKHDEDFAALEQHIDDLTQEKFSLQRALEASRALADSLAVENSSLTDSYNQQEEIKAQLVELESAKMEYTNAQLECNAADERAKLLSSEVIGLEEKALRLRSSELKLERQLENSNAEISSYQSEANIGWKHEVPYEGDKLKALDIRECDETRHFASLGCSQSMSVSEPPVDLSLTSRKKMSTLEKERQDLQSMINALQEEKKILQSKLRKASASGKSIDVSKTPSNTKDVSTSTEDLGVEVFNSVHGESSGADAMLNTVNHEIQDTSSFRPSSTSSFPLLPENEQFSLEITPANIPPNQLRMIGNINSLISELSLEKDELMRSLAAESSHSFKLKDLNKELSRKLEAQTQRLELLTAKSMASEVIPVKQADSRNMYDNTMYTDEGDEIKLSNIKSTLAKKEQQSKSLLHLSSASMASCIAIAKLSSFPLTLSIVSSSSSSSSSSQESNSKSKSSSVKLRDDWRKRSKPIPPGGTYPAKDQCSQCGLCDTYYIAHVKNACAFLGDGMSRIEGLEPIVHGRGRKVGSLDETYLGVHEQLLYARKTEPVEGAQWTGIVTTIAIEMLKANMVDAVICVQSDPEDRLTPRPVLARTPDEVLAARGVKPTLSPNLNTLALVEAAGVKRLLFCGVGCQVQALRSIEQHLNLEKLYVLGTNCVDNGTREGLEKFLKAASNDPETVLHYEFMQDYKVHLKHLDGHIEEVPYFCLPANELVDVIAPSCYR</sequence>
<dbReference type="InterPro" id="IPR007516">
    <property type="entry name" value="Co_F420_Hydgase/DH_bsu_N"/>
</dbReference>
<feature type="region of interest" description="Disordered" evidence="2">
    <location>
        <begin position="1"/>
        <end position="116"/>
    </location>
</feature>
<feature type="compositionally biased region" description="Polar residues" evidence="2">
    <location>
        <begin position="597"/>
        <end position="611"/>
    </location>
</feature>
<organism evidence="5 6">
    <name type="scientific">Tetracentron sinense</name>
    <name type="common">Spur-leaf</name>
    <dbReference type="NCBI Taxonomy" id="13715"/>
    <lineage>
        <taxon>Eukaryota</taxon>
        <taxon>Viridiplantae</taxon>
        <taxon>Streptophyta</taxon>
        <taxon>Embryophyta</taxon>
        <taxon>Tracheophyta</taxon>
        <taxon>Spermatophyta</taxon>
        <taxon>Magnoliopsida</taxon>
        <taxon>Trochodendrales</taxon>
        <taxon>Trochodendraceae</taxon>
        <taxon>Tetracentron</taxon>
    </lineage>
</organism>
<dbReference type="EMBL" id="JABCRI010000020">
    <property type="protein sequence ID" value="KAF8388321.1"/>
    <property type="molecule type" value="Genomic_DNA"/>
</dbReference>
<feature type="region of interest" description="Disordered" evidence="2">
    <location>
        <begin position="591"/>
        <end position="611"/>
    </location>
</feature>
<dbReference type="Pfam" id="PF04422">
    <property type="entry name" value="FrhB_FdhB_N"/>
    <property type="match status" value="1"/>
</dbReference>
<dbReference type="Pfam" id="PF04432">
    <property type="entry name" value="FrhB_FdhB_C"/>
    <property type="match status" value="1"/>
</dbReference>
<dbReference type="InterPro" id="IPR044194">
    <property type="entry name" value="BLISTER"/>
</dbReference>
<feature type="coiled-coil region" evidence="1">
    <location>
        <begin position="377"/>
        <end position="404"/>
    </location>
</feature>